<organism evidence="11 12">
    <name type="scientific">Deinococcus taklimakanensis</name>
    <dbReference type="NCBI Taxonomy" id="536443"/>
    <lineage>
        <taxon>Bacteria</taxon>
        <taxon>Thermotogati</taxon>
        <taxon>Deinococcota</taxon>
        <taxon>Deinococci</taxon>
        <taxon>Deinococcales</taxon>
        <taxon>Deinococcaceae</taxon>
        <taxon>Deinococcus</taxon>
    </lineage>
</organism>
<name>A0ABW5P633_9DEIO</name>
<evidence type="ECO:0000313" key="11">
    <source>
        <dbReference type="EMBL" id="MFD2610308.1"/>
    </source>
</evidence>
<feature type="transmembrane region" description="Helical" evidence="10">
    <location>
        <begin position="66"/>
        <end position="87"/>
    </location>
</feature>
<protein>
    <submittedName>
        <fullName evidence="11">TrkH family potassium uptake protein</fullName>
    </submittedName>
</protein>
<keyword evidence="3" id="KW-1003">Cell membrane</keyword>
<dbReference type="PANTHER" id="PTHR32024:SF1">
    <property type="entry name" value="KTR SYSTEM POTASSIUM UPTAKE PROTEIN B"/>
    <property type="match status" value="1"/>
</dbReference>
<feature type="transmembrane region" description="Helical" evidence="10">
    <location>
        <begin position="33"/>
        <end position="54"/>
    </location>
</feature>
<dbReference type="RefSeq" id="WP_386846384.1">
    <property type="nucleotide sequence ID" value="NZ_JBHUMK010000059.1"/>
</dbReference>
<feature type="transmembrane region" description="Helical" evidence="10">
    <location>
        <begin position="214"/>
        <end position="234"/>
    </location>
</feature>
<evidence type="ECO:0000256" key="1">
    <source>
        <dbReference type="ARBA" id="ARBA00004651"/>
    </source>
</evidence>
<evidence type="ECO:0000256" key="4">
    <source>
        <dbReference type="ARBA" id="ARBA00022538"/>
    </source>
</evidence>
<keyword evidence="8" id="KW-0406">Ion transport</keyword>
<sequence length="474" mass="51242">MTPPSSPRRSAPALVGGGSPRKPLLSRFSPPQLIALSFASAILLGGLLLWLPALHGQNPDGTVRPLSFLQALFTATSALCVTGLNVVDPSKDFNRLGQFVIMLLIQVGGLGILTLGTAFALFTRRRVAFSERVRVAQQVSALSAGDVLNLVRKIFLYTFVIEGVGALLLAFAFVPRYGLGWGLFYSVFHSVSAFNNAGFALYSDNLMGFVDDPLVSGVIALLIILGGTGFLVQLNVLSHLHNPRRFPLVPHSRLVLIMMTALLAVGTLAYLVLEWNNPRTLGPLGFGAKLLASFFQSVTTRTAGFNSLDYGAMGLPTLFVTMILMFIGANPGGTGGGIKTSTFYVMMAAAWSMVRGRRDVNLFSRRLDTETILRAMTVSTLSLGLVLFMFFLLLLFNTDPRILFIQLAFEAVSAFGTVGLSMNTTPLLHANQQIVLIFLMFLGRIGPLTFAVAFSRPESDGLIRYPAEKEILIG</sequence>
<dbReference type="InterPro" id="IPR004772">
    <property type="entry name" value="TrkH"/>
</dbReference>
<comment type="caution">
    <text evidence="11">The sequence shown here is derived from an EMBL/GenBank/DDBJ whole genome shotgun (WGS) entry which is preliminary data.</text>
</comment>
<keyword evidence="7 10" id="KW-1133">Transmembrane helix</keyword>
<feature type="transmembrane region" description="Helical" evidence="10">
    <location>
        <begin position="335"/>
        <end position="354"/>
    </location>
</feature>
<dbReference type="Proteomes" id="UP001597475">
    <property type="component" value="Unassembled WGS sequence"/>
</dbReference>
<feature type="transmembrane region" description="Helical" evidence="10">
    <location>
        <begin position="434"/>
        <end position="454"/>
    </location>
</feature>
<keyword evidence="9 10" id="KW-0472">Membrane</keyword>
<comment type="subcellular location">
    <subcellularLocation>
        <location evidence="1">Cell membrane</location>
        <topology evidence="1">Multi-pass membrane protein</topology>
    </subcellularLocation>
</comment>
<feature type="transmembrane region" description="Helical" evidence="10">
    <location>
        <begin position="375"/>
        <end position="396"/>
    </location>
</feature>
<reference evidence="12" key="1">
    <citation type="journal article" date="2019" name="Int. J. Syst. Evol. Microbiol.">
        <title>The Global Catalogue of Microorganisms (GCM) 10K type strain sequencing project: providing services to taxonomists for standard genome sequencing and annotation.</title>
        <authorList>
            <consortium name="The Broad Institute Genomics Platform"/>
            <consortium name="The Broad Institute Genome Sequencing Center for Infectious Disease"/>
            <person name="Wu L."/>
            <person name="Ma J."/>
        </authorList>
    </citation>
    <scope>NUCLEOTIDE SEQUENCE [LARGE SCALE GENOMIC DNA]</scope>
    <source>
        <strain evidence="12">KCTC 33842</strain>
    </source>
</reference>
<proteinExistence type="predicted"/>
<keyword evidence="6" id="KW-0630">Potassium</keyword>
<keyword evidence="4" id="KW-0633">Potassium transport</keyword>
<keyword evidence="12" id="KW-1185">Reference proteome</keyword>
<keyword evidence="2" id="KW-0813">Transport</keyword>
<evidence type="ECO:0000256" key="2">
    <source>
        <dbReference type="ARBA" id="ARBA00022448"/>
    </source>
</evidence>
<evidence type="ECO:0000256" key="5">
    <source>
        <dbReference type="ARBA" id="ARBA00022692"/>
    </source>
</evidence>
<feature type="transmembrane region" description="Helical" evidence="10">
    <location>
        <begin position="99"/>
        <end position="122"/>
    </location>
</feature>
<evidence type="ECO:0000256" key="7">
    <source>
        <dbReference type="ARBA" id="ARBA00022989"/>
    </source>
</evidence>
<feature type="transmembrane region" description="Helical" evidence="10">
    <location>
        <begin position="310"/>
        <end position="329"/>
    </location>
</feature>
<evidence type="ECO:0000256" key="3">
    <source>
        <dbReference type="ARBA" id="ARBA00022475"/>
    </source>
</evidence>
<dbReference type="PANTHER" id="PTHR32024">
    <property type="entry name" value="TRK SYSTEM POTASSIUM UPTAKE PROTEIN TRKG-RELATED"/>
    <property type="match status" value="1"/>
</dbReference>
<dbReference type="Pfam" id="PF02386">
    <property type="entry name" value="TrkH"/>
    <property type="match status" value="1"/>
</dbReference>
<feature type="transmembrane region" description="Helical" evidence="10">
    <location>
        <begin position="154"/>
        <end position="174"/>
    </location>
</feature>
<dbReference type="EMBL" id="JBHUMK010000059">
    <property type="protein sequence ID" value="MFD2610308.1"/>
    <property type="molecule type" value="Genomic_DNA"/>
</dbReference>
<feature type="transmembrane region" description="Helical" evidence="10">
    <location>
        <begin position="180"/>
        <end position="202"/>
    </location>
</feature>
<dbReference type="InterPro" id="IPR003445">
    <property type="entry name" value="Cat_transpt"/>
</dbReference>
<evidence type="ECO:0000256" key="10">
    <source>
        <dbReference type="SAM" id="Phobius"/>
    </source>
</evidence>
<feature type="transmembrane region" description="Helical" evidence="10">
    <location>
        <begin position="254"/>
        <end position="273"/>
    </location>
</feature>
<evidence type="ECO:0000256" key="6">
    <source>
        <dbReference type="ARBA" id="ARBA00022958"/>
    </source>
</evidence>
<dbReference type="NCBIfam" id="TIGR00933">
    <property type="entry name" value="2a38"/>
    <property type="match status" value="1"/>
</dbReference>
<keyword evidence="5 10" id="KW-0812">Transmembrane</keyword>
<evidence type="ECO:0000313" key="12">
    <source>
        <dbReference type="Proteomes" id="UP001597475"/>
    </source>
</evidence>
<accession>A0ABW5P633</accession>
<feature type="transmembrane region" description="Helical" evidence="10">
    <location>
        <begin position="402"/>
        <end position="422"/>
    </location>
</feature>
<gene>
    <name evidence="11" type="ORF">ACFSR9_12805</name>
</gene>
<evidence type="ECO:0000256" key="8">
    <source>
        <dbReference type="ARBA" id="ARBA00023065"/>
    </source>
</evidence>
<evidence type="ECO:0000256" key="9">
    <source>
        <dbReference type="ARBA" id="ARBA00023136"/>
    </source>
</evidence>